<dbReference type="AlphaFoldDB" id="A0A1H4TI12"/>
<name>A0A1H4TI12_9NOCA</name>
<dbReference type="EMBL" id="FNSV01000005">
    <property type="protein sequence ID" value="SEC55989.1"/>
    <property type="molecule type" value="Genomic_DNA"/>
</dbReference>
<keyword evidence="2" id="KW-1185">Reference proteome</keyword>
<gene>
    <name evidence="1" type="ORF">SAMN04490239_4542</name>
</gene>
<protein>
    <recommendedName>
        <fullName evidence="3">DUF3263 domain-containing protein</fullName>
    </recommendedName>
</protein>
<evidence type="ECO:0000313" key="2">
    <source>
        <dbReference type="Proteomes" id="UP000183561"/>
    </source>
</evidence>
<dbReference type="Proteomes" id="UP000183561">
    <property type="component" value="Unassembled WGS sequence"/>
</dbReference>
<reference evidence="2" key="1">
    <citation type="submission" date="2016-10" db="EMBL/GenBank/DDBJ databases">
        <authorList>
            <person name="Varghese N."/>
            <person name="Submissions S."/>
        </authorList>
    </citation>
    <scope>NUCLEOTIDE SEQUENCE [LARGE SCALE GENOMIC DNA]</scope>
    <source>
        <strain evidence="2">DSM 44498</strain>
    </source>
</reference>
<evidence type="ECO:0008006" key="3">
    <source>
        <dbReference type="Google" id="ProtNLM"/>
    </source>
</evidence>
<organism evidence="1 2">
    <name type="scientific">Rhodococcus koreensis</name>
    <dbReference type="NCBI Taxonomy" id="99653"/>
    <lineage>
        <taxon>Bacteria</taxon>
        <taxon>Bacillati</taxon>
        <taxon>Actinomycetota</taxon>
        <taxon>Actinomycetes</taxon>
        <taxon>Mycobacteriales</taxon>
        <taxon>Nocardiaceae</taxon>
        <taxon>Rhodococcus</taxon>
    </lineage>
</organism>
<proteinExistence type="predicted"/>
<accession>A0A1H4TI12</accession>
<dbReference type="RefSeq" id="WP_083395647.1">
    <property type="nucleotide sequence ID" value="NZ_JBHTTK010000231.1"/>
</dbReference>
<evidence type="ECO:0000313" key="1">
    <source>
        <dbReference type="EMBL" id="SEC55989.1"/>
    </source>
</evidence>
<sequence>MRNVQRPATTRRPINHLGRRRGIATVCREESALVEFALTWLPFGTIANEHLWVEFGMTPSRYVDRLAEALEGPVRRTLHPETLQELKRFVSHQMIERRRRNHQD</sequence>